<organism evidence="1 2">
    <name type="scientific">Pseudomonas syringae pv. cilantro</name>
    <dbReference type="NCBI Taxonomy" id="81035"/>
    <lineage>
        <taxon>Bacteria</taxon>
        <taxon>Pseudomonadati</taxon>
        <taxon>Pseudomonadota</taxon>
        <taxon>Gammaproteobacteria</taxon>
        <taxon>Pseudomonadales</taxon>
        <taxon>Pseudomonadaceae</taxon>
        <taxon>Pseudomonas</taxon>
        <taxon>Pseudomonas syringae</taxon>
    </lineage>
</organism>
<dbReference type="EMBL" id="LGLN01000067">
    <property type="protein sequence ID" value="KPC27619.1"/>
    <property type="molecule type" value="Genomic_DNA"/>
</dbReference>
<protein>
    <submittedName>
        <fullName evidence="1">Uncharacterized protein</fullName>
    </submittedName>
</protein>
<dbReference type="AlphaFoldDB" id="A0A0N0GDW9"/>
<name>A0A0N0GDW9_PSESX</name>
<evidence type="ECO:0000313" key="2">
    <source>
        <dbReference type="Proteomes" id="UP000037891"/>
    </source>
</evidence>
<proteinExistence type="predicted"/>
<reference evidence="1 2" key="1">
    <citation type="submission" date="2015-07" db="EMBL/GenBank/DDBJ databases">
        <authorList>
            <person name="Noorani M."/>
        </authorList>
    </citation>
    <scope>NUCLEOTIDE SEQUENCE [LARGE SCALE GENOMIC DNA]</scope>
    <source>
        <strain evidence="1 2">0788_9</strain>
    </source>
</reference>
<gene>
    <name evidence="1" type="ORF">ABJ99_0115</name>
</gene>
<dbReference type="Proteomes" id="UP000037891">
    <property type="component" value="Unassembled WGS sequence"/>
</dbReference>
<reference evidence="1 2" key="2">
    <citation type="submission" date="2015-10" db="EMBL/GenBank/DDBJ databases">
        <title>Comparative genomics and high-throughput reverse genetic screens identify a new phytobacterial MAMP and an Arabidopsis receptor required for immune elicitation.</title>
        <authorList>
            <person name="Mott G.A."/>
            <person name="Thakur S."/>
            <person name="Wang P.W."/>
            <person name="Desveaux D."/>
            <person name="Guttman D.S."/>
        </authorList>
    </citation>
    <scope>NUCLEOTIDE SEQUENCE [LARGE SCALE GENOMIC DNA]</scope>
    <source>
        <strain evidence="1 2">0788_9</strain>
    </source>
</reference>
<comment type="caution">
    <text evidence="1">The sequence shown here is derived from an EMBL/GenBank/DDBJ whole genome shotgun (WGS) entry which is preliminary data.</text>
</comment>
<sequence length="92" mass="10361">MKILLDFFNGTVKLFSGCALFRISRIRQGRLEKHLNHFAKNIAFPMGVIVQPTLRIDESSADQGGEESKLKTLSIHGVVRVDSFKSSLVRRC</sequence>
<accession>A0A0N0GDW9</accession>
<evidence type="ECO:0000313" key="1">
    <source>
        <dbReference type="EMBL" id="KPC27619.1"/>
    </source>
</evidence>